<evidence type="ECO:0000313" key="2">
    <source>
        <dbReference type="Proteomes" id="UP000735302"/>
    </source>
</evidence>
<gene>
    <name evidence="1" type="ORF">PoB_006974300</name>
</gene>
<dbReference type="Proteomes" id="UP000735302">
    <property type="component" value="Unassembled WGS sequence"/>
</dbReference>
<evidence type="ECO:0000313" key="1">
    <source>
        <dbReference type="EMBL" id="GFO43238.1"/>
    </source>
</evidence>
<dbReference type="EMBL" id="BLXT01007857">
    <property type="protein sequence ID" value="GFO43238.1"/>
    <property type="molecule type" value="Genomic_DNA"/>
</dbReference>
<proteinExistence type="predicted"/>
<comment type="caution">
    <text evidence="1">The sequence shown here is derived from an EMBL/GenBank/DDBJ whole genome shotgun (WGS) entry which is preliminary data.</text>
</comment>
<sequence length="80" mass="9569">MTLQQKLEEIPPNDDPTPDILWENMKSVILKTSEEVLGHTKRKNKDWFDENDQNIQKLLANKRAVTRHTWQIHTVLKRKH</sequence>
<accession>A0AAV4DGR0</accession>
<protein>
    <submittedName>
        <fullName evidence="1">Uncharacterized protein</fullName>
    </submittedName>
</protein>
<organism evidence="1 2">
    <name type="scientific">Plakobranchus ocellatus</name>
    <dbReference type="NCBI Taxonomy" id="259542"/>
    <lineage>
        <taxon>Eukaryota</taxon>
        <taxon>Metazoa</taxon>
        <taxon>Spiralia</taxon>
        <taxon>Lophotrochozoa</taxon>
        <taxon>Mollusca</taxon>
        <taxon>Gastropoda</taxon>
        <taxon>Heterobranchia</taxon>
        <taxon>Euthyneura</taxon>
        <taxon>Panpulmonata</taxon>
        <taxon>Sacoglossa</taxon>
        <taxon>Placobranchoidea</taxon>
        <taxon>Plakobranchidae</taxon>
        <taxon>Plakobranchus</taxon>
    </lineage>
</organism>
<keyword evidence="2" id="KW-1185">Reference proteome</keyword>
<name>A0AAV4DGR0_9GAST</name>
<reference evidence="1 2" key="1">
    <citation type="journal article" date="2021" name="Elife">
        <title>Chloroplast acquisition without the gene transfer in kleptoplastic sea slugs, Plakobranchus ocellatus.</title>
        <authorList>
            <person name="Maeda T."/>
            <person name="Takahashi S."/>
            <person name="Yoshida T."/>
            <person name="Shimamura S."/>
            <person name="Takaki Y."/>
            <person name="Nagai Y."/>
            <person name="Toyoda A."/>
            <person name="Suzuki Y."/>
            <person name="Arimoto A."/>
            <person name="Ishii H."/>
            <person name="Satoh N."/>
            <person name="Nishiyama T."/>
            <person name="Hasebe M."/>
            <person name="Maruyama T."/>
            <person name="Minagawa J."/>
            <person name="Obokata J."/>
            <person name="Shigenobu S."/>
        </authorList>
    </citation>
    <scope>NUCLEOTIDE SEQUENCE [LARGE SCALE GENOMIC DNA]</scope>
</reference>
<dbReference type="AlphaFoldDB" id="A0AAV4DGR0"/>